<evidence type="ECO:0000313" key="4">
    <source>
        <dbReference type="Proteomes" id="UP000828390"/>
    </source>
</evidence>
<name>A0A9D4GAT8_DREPO</name>
<feature type="compositionally biased region" description="Polar residues" evidence="1">
    <location>
        <begin position="180"/>
        <end position="194"/>
    </location>
</feature>
<dbReference type="OrthoDB" id="10677944at2759"/>
<organism evidence="3 4">
    <name type="scientific">Dreissena polymorpha</name>
    <name type="common">Zebra mussel</name>
    <name type="synonym">Mytilus polymorpha</name>
    <dbReference type="NCBI Taxonomy" id="45954"/>
    <lineage>
        <taxon>Eukaryota</taxon>
        <taxon>Metazoa</taxon>
        <taxon>Spiralia</taxon>
        <taxon>Lophotrochozoa</taxon>
        <taxon>Mollusca</taxon>
        <taxon>Bivalvia</taxon>
        <taxon>Autobranchia</taxon>
        <taxon>Heteroconchia</taxon>
        <taxon>Euheterodonta</taxon>
        <taxon>Imparidentia</taxon>
        <taxon>Neoheterodontei</taxon>
        <taxon>Myida</taxon>
        <taxon>Dreissenoidea</taxon>
        <taxon>Dreissenidae</taxon>
        <taxon>Dreissena</taxon>
    </lineage>
</organism>
<reference evidence="3" key="1">
    <citation type="journal article" date="2019" name="bioRxiv">
        <title>The Genome of the Zebra Mussel, Dreissena polymorpha: A Resource for Invasive Species Research.</title>
        <authorList>
            <person name="McCartney M.A."/>
            <person name="Auch B."/>
            <person name="Kono T."/>
            <person name="Mallez S."/>
            <person name="Zhang Y."/>
            <person name="Obille A."/>
            <person name="Becker A."/>
            <person name="Abrahante J.E."/>
            <person name="Garbe J."/>
            <person name="Badalamenti J.P."/>
            <person name="Herman A."/>
            <person name="Mangelson H."/>
            <person name="Liachko I."/>
            <person name="Sullivan S."/>
            <person name="Sone E.D."/>
            <person name="Koren S."/>
            <person name="Silverstein K.A.T."/>
            <person name="Beckman K.B."/>
            <person name="Gohl D.M."/>
        </authorList>
    </citation>
    <scope>NUCLEOTIDE SEQUENCE</scope>
    <source>
        <strain evidence="3">Duluth1</strain>
        <tissue evidence="3">Whole animal</tissue>
    </source>
</reference>
<protein>
    <submittedName>
        <fullName evidence="3">Uncharacterized protein</fullName>
    </submittedName>
</protein>
<feature type="signal peptide" evidence="2">
    <location>
        <begin position="1"/>
        <end position="24"/>
    </location>
</feature>
<keyword evidence="4" id="KW-1185">Reference proteome</keyword>
<sequence>MANSGYIQRSILFFVLGLLTGILGLHPINESSRNASSNQCAQICPGAQSCVLSTLDGRFFFRCVQLDGQEQIIPYKEPDVNDLVETGPFVQTFLLPEGQADFMTAQDVIRGIMQPQIPMESTEIFQPNVIDQPQEVAQQNQVVLSQDILPPSLIRKANIQEQTIPLPSVILRETGQQQITETSQETMPGQSIVPSTPEVRQRPTGASRIGHSLRKALHTFKTRSRNGNVPSGQSRDQIRVTFRPAVPITAPPTFKVPSGNSQCEYCDSAVHCKDETRPYCFHSHACARRVCQSL</sequence>
<keyword evidence="2" id="KW-0732">Signal</keyword>
<dbReference type="EMBL" id="JAIWYP010000006">
    <property type="protein sequence ID" value="KAH3813417.1"/>
    <property type="molecule type" value="Genomic_DNA"/>
</dbReference>
<comment type="caution">
    <text evidence="3">The sequence shown here is derived from an EMBL/GenBank/DDBJ whole genome shotgun (WGS) entry which is preliminary data.</text>
</comment>
<accession>A0A9D4GAT8</accession>
<gene>
    <name evidence="3" type="ORF">DPMN_141873</name>
</gene>
<dbReference type="AlphaFoldDB" id="A0A9D4GAT8"/>
<evidence type="ECO:0000256" key="2">
    <source>
        <dbReference type="SAM" id="SignalP"/>
    </source>
</evidence>
<proteinExistence type="predicted"/>
<feature type="region of interest" description="Disordered" evidence="1">
    <location>
        <begin position="180"/>
        <end position="207"/>
    </location>
</feature>
<dbReference type="Proteomes" id="UP000828390">
    <property type="component" value="Unassembled WGS sequence"/>
</dbReference>
<evidence type="ECO:0000256" key="1">
    <source>
        <dbReference type="SAM" id="MobiDB-lite"/>
    </source>
</evidence>
<evidence type="ECO:0000313" key="3">
    <source>
        <dbReference type="EMBL" id="KAH3813417.1"/>
    </source>
</evidence>
<feature type="chain" id="PRO_5039153686" evidence="2">
    <location>
        <begin position="25"/>
        <end position="294"/>
    </location>
</feature>
<reference evidence="3" key="2">
    <citation type="submission" date="2020-11" db="EMBL/GenBank/DDBJ databases">
        <authorList>
            <person name="McCartney M.A."/>
            <person name="Auch B."/>
            <person name="Kono T."/>
            <person name="Mallez S."/>
            <person name="Becker A."/>
            <person name="Gohl D.M."/>
            <person name="Silverstein K.A.T."/>
            <person name="Koren S."/>
            <person name="Bechman K.B."/>
            <person name="Herman A."/>
            <person name="Abrahante J.E."/>
            <person name="Garbe J."/>
        </authorList>
    </citation>
    <scope>NUCLEOTIDE SEQUENCE</scope>
    <source>
        <strain evidence="3">Duluth1</strain>
        <tissue evidence="3">Whole animal</tissue>
    </source>
</reference>